<dbReference type="InterPro" id="IPR006578">
    <property type="entry name" value="MADF-dom"/>
</dbReference>
<evidence type="ECO:0000313" key="5">
    <source>
        <dbReference type="Proteomes" id="UP001187531"/>
    </source>
</evidence>
<dbReference type="PROSITE" id="PS51029">
    <property type="entry name" value="MADF"/>
    <property type="match status" value="1"/>
</dbReference>
<dbReference type="PANTHER" id="PTHR28583:SF1">
    <property type="entry name" value="ACID CERAMIDASE"/>
    <property type="match status" value="1"/>
</dbReference>
<evidence type="ECO:0000313" key="4">
    <source>
        <dbReference type="EMBL" id="KAK2718988.1"/>
    </source>
</evidence>
<feature type="domain" description="MADF" evidence="3">
    <location>
        <begin position="7"/>
        <end position="109"/>
    </location>
</feature>
<protein>
    <recommendedName>
        <fullName evidence="1">ceramidase</fullName>
        <ecNumber evidence="1">3.5.1.23</ecNumber>
    </recommendedName>
</protein>
<feature type="region of interest" description="Disordered" evidence="2">
    <location>
        <begin position="115"/>
        <end position="143"/>
    </location>
</feature>
<dbReference type="EC" id="3.5.1.23" evidence="1"/>
<dbReference type="EMBL" id="JAVRJZ010000009">
    <property type="protein sequence ID" value="KAK2718988.1"/>
    <property type="molecule type" value="Genomic_DNA"/>
</dbReference>
<dbReference type="PANTHER" id="PTHR28583">
    <property type="entry name" value="ACID AMIDASE"/>
    <property type="match status" value="1"/>
</dbReference>
<dbReference type="InterPro" id="IPR029130">
    <property type="entry name" value="Acid_ceramidase_N"/>
</dbReference>
<reference evidence="4" key="1">
    <citation type="submission" date="2023-07" db="EMBL/GenBank/DDBJ databases">
        <title>Chromosome-level genome assembly of Artemia franciscana.</title>
        <authorList>
            <person name="Jo E."/>
        </authorList>
    </citation>
    <scope>NUCLEOTIDE SEQUENCE</scope>
    <source>
        <tissue evidence="4">Whole body</tissue>
    </source>
</reference>
<proteinExistence type="predicted"/>
<dbReference type="SMART" id="SM00595">
    <property type="entry name" value="MADF"/>
    <property type="match status" value="1"/>
</dbReference>
<dbReference type="AlphaFoldDB" id="A0AA88HXK6"/>
<dbReference type="Pfam" id="PF15508">
    <property type="entry name" value="NAAA-beta"/>
    <property type="match status" value="1"/>
</dbReference>
<dbReference type="GO" id="GO:0017040">
    <property type="term" value="F:N-acylsphingosine amidohydrolase activity"/>
    <property type="evidence" value="ECO:0007669"/>
    <property type="project" value="UniProtKB-EC"/>
</dbReference>
<keyword evidence="5" id="KW-1185">Reference proteome</keyword>
<evidence type="ECO:0000259" key="3">
    <source>
        <dbReference type="PROSITE" id="PS51029"/>
    </source>
</evidence>
<gene>
    <name evidence="4" type="ORF">QYM36_006114</name>
</gene>
<sequence>MNINSEMLISAIKERPAVWDKSMESYKDKRRKFEAWTEICKLLNEDYESLTESKRNEFSKSVVKKWANMRDNWVKCHKKLKDQGADWTTKLSRKYIYYEEMSFLKKIVGHREFNIPTSEGDDDGDENTISPMHDNSTQQKRKMKELDDRRVEFNPKMAKFLDSAEKEEESRMLSFFKGILPTVEKFSEEEVVEFQFDVMKIIRDITQRTHAPFSLKLELQEYLVAEKYVLNLDLPPAERWTGLIERKKEHVVNLIQILKDNLDVFFNGRLFKFIDKYFPYLAKTLPEPYRDELAGIAKVANTSVGEITLYNLFYEIFTFCTSIIVEGENGHIYHGRNLDFGILMG</sequence>
<name>A0AA88HXK6_ARTSF</name>
<accession>A0AA88HXK6</accession>
<dbReference type="Pfam" id="PF10545">
    <property type="entry name" value="MADF_DNA_bdg"/>
    <property type="match status" value="1"/>
</dbReference>
<feature type="compositionally biased region" description="Polar residues" evidence="2">
    <location>
        <begin position="127"/>
        <end position="138"/>
    </location>
</feature>
<evidence type="ECO:0000256" key="2">
    <source>
        <dbReference type="SAM" id="MobiDB-lite"/>
    </source>
</evidence>
<organism evidence="4 5">
    <name type="scientific">Artemia franciscana</name>
    <name type="common">Brine shrimp</name>
    <name type="synonym">Artemia sanfranciscana</name>
    <dbReference type="NCBI Taxonomy" id="6661"/>
    <lineage>
        <taxon>Eukaryota</taxon>
        <taxon>Metazoa</taxon>
        <taxon>Ecdysozoa</taxon>
        <taxon>Arthropoda</taxon>
        <taxon>Crustacea</taxon>
        <taxon>Branchiopoda</taxon>
        <taxon>Anostraca</taxon>
        <taxon>Artemiidae</taxon>
        <taxon>Artemia</taxon>
    </lineage>
</organism>
<dbReference type="Proteomes" id="UP001187531">
    <property type="component" value="Unassembled WGS sequence"/>
</dbReference>
<comment type="caution">
    <text evidence="4">The sequence shown here is derived from an EMBL/GenBank/DDBJ whole genome shotgun (WGS) entry which is preliminary data.</text>
</comment>
<evidence type="ECO:0000256" key="1">
    <source>
        <dbReference type="ARBA" id="ARBA00011891"/>
    </source>
</evidence>